<evidence type="ECO:0008006" key="4">
    <source>
        <dbReference type="Google" id="ProtNLM"/>
    </source>
</evidence>
<feature type="signal peptide" evidence="1">
    <location>
        <begin position="1"/>
        <end position="21"/>
    </location>
</feature>
<evidence type="ECO:0000313" key="2">
    <source>
        <dbReference type="EMBL" id="KAK2022894.1"/>
    </source>
</evidence>
<keyword evidence="3" id="KW-1185">Reference proteome</keyword>
<dbReference type="Gene3D" id="2.60.20.10">
    <property type="entry name" value="Crystallins"/>
    <property type="match status" value="1"/>
</dbReference>
<accession>A0AAD9H7M3</accession>
<gene>
    <name evidence="2" type="ORF">LX32DRAFT_732525</name>
</gene>
<name>A0AAD9H7M3_9PEZI</name>
<protein>
    <recommendedName>
        <fullName evidence="4">Beta/gamma crystallin 'Greek key' domain-containing protein</fullName>
    </recommendedName>
</protein>
<sequence length="131" mass="14057">MQIGKLAVLFSGLALPFLAAAAPAEIEPPTPEGNGTTEALEGLRASAANTLKVCQDINLRGPCMTWSIPARTCYHIGDAWNDRVSSFQTSGGMHCWLFRDRGCRGGWFGASGRVNSMGVFNDKTTSFQCNV</sequence>
<comment type="caution">
    <text evidence="2">The sequence shown here is derived from an EMBL/GenBank/DDBJ whole genome shotgun (WGS) entry which is preliminary data.</text>
</comment>
<dbReference type="Pfam" id="PF03995">
    <property type="entry name" value="Inhibitor_I36"/>
    <property type="match status" value="1"/>
</dbReference>
<organism evidence="2 3">
    <name type="scientific">Colletotrichum zoysiae</name>
    <dbReference type="NCBI Taxonomy" id="1216348"/>
    <lineage>
        <taxon>Eukaryota</taxon>
        <taxon>Fungi</taxon>
        <taxon>Dikarya</taxon>
        <taxon>Ascomycota</taxon>
        <taxon>Pezizomycotina</taxon>
        <taxon>Sordariomycetes</taxon>
        <taxon>Hypocreomycetidae</taxon>
        <taxon>Glomerellales</taxon>
        <taxon>Glomerellaceae</taxon>
        <taxon>Colletotrichum</taxon>
        <taxon>Colletotrichum graminicola species complex</taxon>
    </lineage>
</organism>
<evidence type="ECO:0000313" key="3">
    <source>
        <dbReference type="Proteomes" id="UP001232148"/>
    </source>
</evidence>
<keyword evidence="1" id="KW-0732">Signal</keyword>
<dbReference type="Proteomes" id="UP001232148">
    <property type="component" value="Unassembled WGS sequence"/>
</dbReference>
<dbReference type="EMBL" id="MU843021">
    <property type="protein sequence ID" value="KAK2022894.1"/>
    <property type="molecule type" value="Genomic_DNA"/>
</dbReference>
<proteinExistence type="predicted"/>
<feature type="chain" id="PRO_5042176462" description="Beta/gamma crystallin 'Greek key' domain-containing protein" evidence="1">
    <location>
        <begin position="22"/>
        <end position="131"/>
    </location>
</feature>
<evidence type="ECO:0000256" key="1">
    <source>
        <dbReference type="SAM" id="SignalP"/>
    </source>
</evidence>
<dbReference type="AlphaFoldDB" id="A0AAD9H7M3"/>
<reference evidence="2" key="1">
    <citation type="submission" date="2021-06" db="EMBL/GenBank/DDBJ databases">
        <title>Comparative genomics, transcriptomics and evolutionary studies reveal genomic signatures of adaptation to plant cell wall in hemibiotrophic fungi.</title>
        <authorList>
            <consortium name="DOE Joint Genome Institute"/>
            <person name="Baroncelli R."/>
            <person name="Diaz J.F."/>
            <person name="Benocci T."/>
            <person name="Peng M."/>
            <person name="Battaglia E."/>
            <person name="Haridas S."/>
            <person name="Andreopoulos W."/>
            <person name="Labutti K."/>
            <person name="Pangilinan J."/>
            <person name="Floch G.L."/>
            <person name="Makela M.R."/>
            <person name="Henrissat B."/>
            <person name="Grigoriev I.V."/>
            <person name="Crouch J.A."/>
            <person name="De Vries R.P."/>
            <person name="Sukno S.A."/>
            <person name="Thon M.R."/>
        </authorList>
    </citation>
    <scope>NUCLEOTIDE SEQUENCE</scope>
    <source>
        <strain evidence="2">MAFF235873</strain>
    </source>
</reference>